<dbReference type="KEGG" id="fwa:DCMF_27840"/>
<organism evidence="7 8">
    <name type="scientific">Formimonas warabiya</name>
    <dbReference type="NCBI Taxonomy" id="1761012"/>
    <lineage>
        <taxon>Bacteria</taxon>
        <taxon>Bacillati</taxon>
        <taxon>Bacillota</taxon>
        <taxon>Clostridia</taxon>
        <taxon>Eubacteriales</taxon>
        <taxon>Peptococcaceae</taxon>
        <taxon>Candidatus Formimonas</taxon>
    </lineage>
</organism>
<dbReference type="RefSeq" id="WP_148137463.1">
    <property type="nucleotide sequence ID" value="NZ_CP017634.1"/>
</dbReference>
<reference evidence="7 8" key="1">
    <citation type="submission" date="2016-10" db="EMBL/GenBank/DDBJ databases">
        <title>Complete Genome Sequence of Peptococcaceae strain DCMF.</title>
        <authorList>
            <person name="Edwards R.J."/>
            <person name="Holland S.I."/>
            <person name="Deshpande N.P."/>
            <person name="Wong Y.K."/>
            <person name="Ertan H."/>
            <person name="Manefield M."/>
            <person name="Russell T.L."/>
            <person name="Lee M.J."/>
        </authorList>
    </citation>
    <scope>NUCLEOTIDE SEQUENCE [LARGE SCALE GENOMIC DNA]</scope>
    <source>
        <strain evidence="7 8">DCMF</strain>
    </source>
</reference>
<gene>
    <name evidence="7" type="ORF">DCMF_27840</name>
</gene>
<accession>A0A3G1L0P6</accession>
<feature type="domain" description="Electron transfer flavoprotein alpha/beta-subunit N-terminal" evidence="6">
    <location>
        <begin position="22"/>
        <end position="212"/>
    </location>
</feature>
<dbReference type="PANTHER" id="PTHR21294:SF8">
    <property type="entry name" value="ELECTRON TRANSFER FLAVOPROTEIN SUBUNIT BETA"/>
    <property type="match status" value="1"/>
</dbReference>
<evidence type="ECO:0000256" key="5">
    <source>
        <dbReference type="ARBA" id="ARBA00022982"/>
    </source>
</evidence>
<dbReference type="OrthoDB" id="9804960at2"/>
<dbReference type="InterPro" id="IPR012255">
    <property type="entry name" value="ETF_b"/>
</dbReference>
<dbReference type="PIRSF" id="PIRSF000090">
    <property type="entry name" value="Beta-ETF"/>
    <property type="match status" value="1"/>
</dbReference>
<protein>
    <recommendedName>
        <fullName evidence="3">Electron transfer flavoprotein subunit beta</fullName>
    </recommendedName>
</protein>
<dbReference type="SUPFAM" id="SSF52402">
    <property type="entry name" value="Adenine nucleotide alpha hydrolases-like"/>
    <property type="match status" value="1"/>
</dbReference>
<dbReference type="EMBL" id="CP017634">
    <property type="protein sequence ID" value="ATW28055.1"/>
    <property type="molecule type" value="Genomic_DNA"/>
</dbReference>
<dbReference type="CDD" id="cd01714">
    <property type="entry name" value="ETF_beta"/>
    <property type="match status" value="1"/>
</dbReference>
<evidence type="ECO:0000256" key="3">
    <source>
        <dbReference type="ARBA" id="ARBA00016797"/>
    </source>
</evidence>
<dbReference type="Proteomes" id="UP000323521">
    <property type="component" value="Chromosome"/>
</dbReference>
<evidence type="ECO:0000256" key="4">
    <source>
        <dbReference type="ARBA" id="ARBA00022448"/>
    </source>
</evidence>
<keyword evidence="8" id="KW-1185">Reference proteome</keyword>
<sequence>MQIIVFIKQTFDTEAKISLDASGKIDAKGIKYITNPYDEFAVEEALRIKERLGTGEVIVVSLGGDNVQEQLRQALAMGADEAILVASGEIKTLDEHIRAVILAAVAKKIGFDLIIGGNMAIDDGSAQVMTRVAERLDLPQVNQVTKLNLEKEKMECWREVDGNREILLTKLPCLVTTQKGINEPRYPSMKGIMQAKKKVIRKIKAAELELDLEQLNGDEVKSVWETIFLPAGRKQGKIIGGEFPATAFELVRILHEEAKVV</sequence>
<dbReference type="Gene3D" id="3.40.50.620">
    <property type="entry name" value="HUPs"/>
    <property type="match status" value="1"/>
</dbReference>
<proteinExistence type="inferred from homology"/>
<dbReference type="InterPro" id="IPR014729">
    <property type="entry name" value="Rossmann-like_a/b/a_fold"/>
</dbReference>
<comment type="similarity">
    <text evidence="1">Belongs to the ETF beta-subunit/FixA family.</text>
</comment>
<dbReference type="AlphaFoldDB" id="A0A3G1L0P6"/>
<evidence type="ECO:0000313" key="8">
    <source>
        <dbReference type="Proteomes" id="UP000323521"/>
    </source>
</evidence>
<evidence type="ECO:0000256" key="2">
    <source>
        <dbReference type="ARBA" id="ARBA00011355"/>
    </source>
</evidence>
<name>A0A3G1L0P6_FORW1</name>
<dbReference type="Pfam" id="PF01012">
    <property type="entry name" value="ETF"/>
    <property type="match status" value="1"/>
</dbReference>
<comment type="subunit">
    <text evidence="2">Heterodimer of an alpha and a beta subunit.</text>
</comment>
<dbReference type="InterPro" id="IPR033948">
    <property type="entry name" value="ETF_beta_N"/>
</dbReference>
<evidence type="ECO:0000313" key="7">
    <source>
        <dbReference type="EMBL" id="ATW28055.1"/>
    </source>
</evidence>
<dbReference type="GO" id="GO:0009055">
    <property type="term" value="F:electron transfer activity"/>
    <property type="evidence" value="ECO:0007669"/>
    <property type="project" value="InterPro"/>
</dbReference>
<dbReference type="SMART" id="SM00893">
    <property type="entry name" value="ETF"/>
    <property type="match status" value="1"/>
</dbReference>
<keyword evidence="5" id="KW-0249">Electron transport</keyword>
<evidence type="ECO:0000256" key="1">
    <source>
        <dbReference type="ARBA" id="ARBA00007557"/>
    </source>
</evidence>
<keyword evidence="4" id="KW-0813">Transport</keyword>
<evidence type="ECO:0000259" key="6">
    <source>
        <dbReference type="SMART" id="SM00893"/>
    </source>
</evidence>
<dbReference type="PANTHER" id="PTHR21294">
    <property type="entry name" value="ELECTRON TRANSFER FLAVOPROTEIN BETA-SUBUNIT"/>
    <property type="match status" value="1"/>
</dbReference>
<dbReference type="InterPro" id="IPR014730">
    <property type="entry name" value="ETF_a/b_N"/>
</dbReference>